<evidence type="ECO:0000256" key="1">
    <source>
        <dbReference type="ARBA" id="ARBA00004571"/>
    </source>
</evidence>
<dbReference type="EMBL" id="CP098400">
    <property type="protein sequence ID" value="URW79225.1"/>
    <property type="molecule type" value="Genomic_DNA"/>
</dbReference>
<gene>
    <name evidence="10" type="ORF">M9189_10205</name>
</gene>
<evidence type="ECO:0000256" key="2">
    <source>
        <dbReference type="ARBA" id="ARBA00022448"/>
    </source>
</evidence>
<keyword evidence="10" id="KW-0675">Receptor</keyword>
<dbReference type="InterPro" id="IPR008969">
    <property type="entry name" value="CarboxyPept-like_regulatory"/>
</dbReference>
<dbReference type="Gene3D" id="2.60.40.1120">
    <property type="entry name" value="Carboxypeptidase-like, regulatory domain"/>
    <property type="match status" value="1"/>
</dbReference>
<keyword evidence="4 8" id="KW-0812">Transmembrane</keyword>
<feature type="transmembrane region" description="Helical" evidence="8">
    <location>
        <begin position="12"/>
        <end position="29"/>
    </location>
</feature>
<reference evidence="10" key="1">
    <citation type="submission" date="2022-05" db="EMBL/GenBank/DDBJ databases">
        <authorList>
            <person name="Sun X."/>
        </authorList>
    </citation>
    <scope>NUCLEOTIDE SEQUENCE</scope>
    <source>
        <strain evidence="10">Ai-910</strain>
    </source>
</reference>
<dbReference type="InterPro" id="IPR012910">
    <property type="entry name" value="Plug_dom"/>
</dbReference>
<dbReference type="Gene3D" id="2.170.130.10">
    <property type="entry name" value="TonB-dependent receptor, plug domain"/>
    <property type="match status" value="1"/>
</dbReference>
<dbReference type="Pfam" id="PF07715">
    <property type="entry name" value="Plug"/>
    <property type="match status" value="1"/>
</dbReference>
<reference evidence="10" key="2">
    <citation type="submission" date="2022-06" db="EMBL/GenBank/DDBJ databases">
        <title>Xiashengella guii gen. nov. sp. nov., a bacterium isolated form anaerobic digestion tank.</title>
        <authorList>
            <person name="Huang H."/>
        </authorList>
    </citation>
    <scope>NUCLEOTIDE SEQUENCE</scope>
    <source>
        <strain evidence="10">Ai-910</strain>
    </source>
</reference>
<dbReference type="Gene3D" id="2.40.170.20">
    <property type="entry name" value="TonB-dependent receptor, beta-barrel domain"/>
    <property type="match status" value="1"/>
</dbReference>
<evidence type="ECO:0000256" key="8">
    <source>
        <dbReference type="SAM" id="Phobius"/>
    </source>
</evidence>
<dbReference type="Pfam" id="PF13715">
    <property type="entry name" value="CarbopepD_reg_2"/>
    <property type="match status" value="1"/>
</dbReference>
<dbReference type="InterPro" id="IPR037066">
    <property type="entry name" value="Plug_dom_sf"/>
</dbReference>
<accession>A0A9J6ZNG1</accession>
<evidence type="ECO:0000256" key="4">
    <source>
        <dbReference type="ARBA" id="ARBA00022692"/>
    </source>
</evidence>
<dbReference type="InterPro" id="IPR036942">
    <property type="entry name" value="Beta-barrel_TonB_sf"/>
</dbReference>
<evidence type="ECO:0000256" key="3">
    <source>
        <dbReference type="ARBA" id="ARBA00022452"/>
    </source>
</evidence>
<evidence type="ECO:0000256" key="7">
    <source>
        <dbReference type="ARBA" id="ARBA00023237"/>
    </source>
</evidence>
<keyword evidence="7" id="KW-0998">Cell outer membrane</keyword>
<keyword evidence="2" id="KW-0813">Transport</keyword>
<comment type="subcellular location">
    <subcellularLocation>
        <location evidence="1">Cell outer membrane</location>
        <topology evidence="1">Multi-pass membrane protein</topology>
    </subcellularLocation>
</comment>
<protein>
    <submittedName>
        <fullName evidence="10">TonB-dependent receptor</fullName>
    </submittedName>
</protein>
<organism evidence="10 11">
    <name type="scientific">Xiashengella succiniciproducens</name>
    <dbReference type="NCBI Taxonomy" id="2949635"/>
    <lineage>
        <taxon>Bacteria</taxon>
        <taxon>Pseudomonadati</taxon>
        <taxon>Bacteroidota</taxon>
        <taxon>Bacteroidia</taxon>
        <taxon>Marinilabiliales</taxon>
        <taxon>Marinilabiliaceae</taxon>
        <taxon>Xiashengella</taxon>
    </lineage>
</organism>
<evidence type="ECO:0000313" key="10">
    <source>
        <dbReference type="EMBL" id="URW79225.1"/>
    </source>
</evidence>
<sequence length="886" mass="99888">MRLNIVHIIRNLICGVVLYIGATSFSLFAQDDMTPVVKPEAFRGHARTAISILEQSSGWIISYSNRMCLESEVILKNENRTLLQHLEDIFAHCSFSYVIRDNKIILRPVDPSEYSYTVSGFTYDISSGETLPGANIFNYISGIGTAGNNYGFYSITLPGGSNVLTASFVGYSSETKSFELRSDTVINFNLKGSLQLAQINIESDFVHEGLYTTNMGTTIIPIEEIKQTPALLGETDLVKNIQMLPGVQGGSEGFSGLYVRGGGPDQNLILLDDVPVYNIGHLLGFFSIFNADAVKNVTVHKSQFPARYGGRLSSVVDVRMLEGNKDQVKGNLNLGILSSGASLNGPVKKGKSGFALSFRRTYHDFIAGLVQRDNEESTNYYFYDLNAKYNHSIGDKHRIYFNVYWGRDKYITTYNYQNIASEPATENNQATINDENNAGWGNFVSGLRWNYLISPKLFSNLTVTYSDYRFFIGVERSNRAATNRESFEQRYLSGIRDLGVKADFDFYPSYNHLIKFGAGAIRHYFNPGIDVVQRNASGGSVSSEFGEDNIVGGEFHAYLEDEWDLTRKLRVNTGVRAVAFTGESKAFYSVEPRLSLRYDITRSISARAAYSEMSQFIHLVSSSNVNLPTDLWLPVTDRIPPMRSRQTNIGIDIKIDNKGVFRFTSDYYIKELDNLLHYKESTGFFDYSTYWEDKLTIGSGKSYGMEFLFSKTQGDLKGWIGYTLARTTNKFDELNNGKSFPARFDRRHDVTITANYRLTEKTDVGLMWQYGSGIPVTLPSEKYFAPNFPYYNGDLNIGYSENAVAINGFRMPDFHRLDIGFNFTKVRKRSTRIWSVGAINLYGRQNPFLVYFASESADEPGSSSRVLKQLSLFPFPIPYVKYSLQF</sequence>
<dbReference type="GO" id="GO:0044718">
    <property type="term" value="P:siderophore transmembrane transport"/>
    <property type="evidence" value="ECO:0007669"/>
    <property type="project" value="TreeGrafter"/>
</dbReference>
<dbReference type="SUPFAM" id="SSF56935">
    <property type="entry name" value="Porins"/>
    <property type="match status" value="1"/>
</dbReference>
<name>A0A9J6ZNG1_9BACT</name>
<keyword evidence="3" id="KW-1134">Transmembrane beta strand</keyword>
<keyword evidence="5" id="KW-0732">Signal</keyword>
<dbReference type="KEGG" id="alkq:M9189_10205"/>
<evidence type="ECO:0000313" key="11">
    <source>
        <dbReference type="Proteomes" id="UP001056426"/>
    </source>
</evidence>
<dbReference type="GO" id="GO:0009279">
    <property type="term" value="C:cell outer membrane"/>
    <property type="evidence" value="ECO:0007669"/>
    <property type="project" value="UniProtKB-SubCell"/>
</dbReference>
<dbReference type="GO" id="GO:0015344">
    <property type="term" value="F:siderophore uptake transmembrane transporter activity"/>
    <property type="evidence" value="ECO:0007669"/>
    <property type="project" value="TreeGrafter"/>
</dbReference>
<dbReference type="SUPFAM" id="SSF49464">
    <property type="entry name" value="Carboxypeptidase regulatory domain-like"/>
    <property type="match status" value="1"/>
</dbReference>
<keyword evidence="6 8" id="KW-0472">Membrane</keyword>
<dbReference type="PANTHER" id="PTHR30069:SF29">
    <property type="entry name" value="HEMOGLOBIN AND HEMOGLOBIN-HAPTOGLOBIN-BINDING PROTEIN 1-RELATED"/>
    <property type="match status" value="1"/>
</dbReference>
<evidence type="ECO:0000256" key="5">
    <source>
        <dbReference type="ARBA" id="ARBA00022729"/>
    </source>
</evidence>
<dbReference type="RefSeq" id="WP_250722941.1">
    <property type="nucleotide sequence ID" value="NZ_CP098400.1"/>
</dbReference>
<keyword evidence="11" id="KW-1185">Reference proteome</keyword>
<dbReference type="Proteomes" id="UP001056426">
    <property type="component" value="Chromosome"/>
</dbReference>
<evidence type="ECO:0000259" key="9">
    <source>
        <dbReference type="Pfam" id="PF07715"/>
    </source>
</evidence>
<evidence type="ECO:0000256" key="6">
    <source>
        <dbReference type="ARBA" id="ARBA00023136"/>
    </source>
</evidence>
<keyword evidence="8" id="KW-1133">Transmembrane helix</keyword>
<dbReference type="AlphaFoldDB" id="A0A9J6ZNG1"/>
<dbReference type="InterPro" id="IPR039426">
    <property type="entry name" value="TonB-dep_rcpt-like"/>
</dbReference>
<proteinExistence type="predicted"/>
<feature type="domain" description="TonB-dependent receptor plug" evidence="9">
    <location>
        <begin position="214"/>
        <end position="311"/>
    </location>
</feature>
<dbReference type="PANTHER" id="PTHR30069">
    <property type="entry name" value="TONB-DEPENDENT OUTER MEMBRANE RECEPTOR"/>
    <property type="match status" value="1"/>
</dbReference>